<dbReference type="InterPro" id="IPR050386">
    <property type="entry name" value="Glycosyl_hydrolase_5"/>
</dbReference>
<dbReference type="GO" id="GO:0009251">
    <property type="term" value="P:glucan catabolic process"/>
    <property type="evidence" value="ECO:0007669"/>
    <property type="project" value="TreeGrafter"/>
</dbReference>
<keyword evidence="10 16" id="KW-0326">Glycosidase</keyword>
<dbReference type="GO" id="GO:0005886">
    <property type="term" value="C:plasma membrane"/>
    <property type="evidence" value="ECO:0007669"/>
    <property type="project" value="UniProtKB-SubCell"/>
</dbReference>
<evidence type="ECO:0000256" key="5">
    <source>
        <dbReference type="ARBA" id="ARBA00022801"/>
    </source>
</evidence>
<protein>
    <recommendedName>
        <fullName evidence="14">glucan 1,3-beta-glucosidase</fullName>
        <ecNumber evidence="14">3.2.1.58</ecNumber>
    </recommendedName>
    <alternativeName>
        <fullName evidence="15">Exo-1,3-beta-glucanase D</fullName>
    </alternativeName>
</protein>
<keyword evidence="5 16" id="KW-0378">Hydrolase</keyword>
<dbReference type="RefSeq" id="XP_033597400.1">
    <property type="nucleotide sequence ID" value="XM_033739038.1"/>
</dbReference>
<dbReference type="OrthoDB" id="62120at2759"/>
<proteinExistence type="inferred from homology"/>
<dbReference type="EMBL" id="ML996578">
    <property type="protein sequence ID" value="KAF2754949.1"/>
    <property type="molecule type" value="Genomic_DNA"/>
</dbReference>
<evidence type="ECO:0000256" key="15">
    <source>
        <dbReference type="ARBA" id="ARBA00041260"/>
    </source>
</evidence>
<dbReference type="Pfam" id="PF00150">
    <property type="entry name" value="Cellulase"/>
    <property type="match status" value="1"/>
</dbReference>
<keyword evidence="4" id="KW-0812">Transmembrane</keyword>
<keyword evidence="21" id="KW-1185">Reference proteome</keyword>
<feature type="chain" id="PRO_5025664996" description="glucan 1,3-beta-glucosidase" evidence="18">
    <location>
        <begin position="25"/>
        <end position="457"/>
    </location>
</feature>
<keyword evidence="18" id="KW-0732">Signal</keyword>
<evidence type="ECO:0000313" key="20">
    <source>
        <dbReference type="EMBL" id="KAF2754949.1"/>
    </source>
</evidence>
<evidence type="ECO:0000256" key="16">
    <source>
        <dbReference type="RuleBase" id="RU361153"/>
    </source>
</evidence>
<dbReference type="InterPro" id="IPR017853">
    <property type="entry name" value="GH"/>
</dbReference>
<evidence type="ECO:0000256" key="13">
    <source>
        <dbReference type="ARBA" id="ARBA00037126"/>
    </source>
</evidence>
<keyword evidence="9" id="KW-0325">Glycoprotein</keyword>
<dbReference type="PANTHER" id="PTHR31297">
    <property type="entry name" value="GLUCAN ENDO-1,6-BETA-GLUCOSIDASE B"/>
    <property type="match status" value="1"/>
</dbReference>
<evidence type="ECO:0000256" key="3">
    <source>
        <dbReference type="ARBA" id="ARBA00022475"/>
    </source>
</evidence>
<keyword evidence="6" id="KW-0735">Signal-anchor</keyword>
<dbReference type="PANTHER" id="PTHR31297:SF34">
    <property type="entry name" value="GLUCAN 1,3-BETA-GLUCOSIDASE 2"/>
    <property type="match status" value="1"/>
</dbReference>
<name>A0A6A6VYL5_9PEZI</name>
<evidence type="ECO:0000256" key="7">
    <source>
        <dbReference type="ARBA" id="ARBA00022989"/>
    </source>
</evidence>
<evidence type="ECO:0000256" key="1">
    <source>
        <dbReference type="ARBA" id="ARBA00004401"/>
    </source>
</evidence>
<evidence type="ECO:0000256" key="4">
    <source>
        <dbReference type="ARBA" id="ARBA00022692"/>
    </source>
</evidence>
<evidence type="ECO:0000256" key="9">
    <source>
        <dbReference type="ARBA" id="ARBA00023180"/>
    </source>
</evidence>
<evidence type="ECO:0000256" key="14">
    <source>
        <dbReference type="ARBA" id="ARBA00038929"/>
    </source>
</evidence>
<evidence type="ECO:0000259" key="19">
    <source>
        <dbReference type="Pfam" id="PF00150"/>
    </source>
</evidence>
<keyword evidence="8" id="KW-0472">Membrane</keyword>
<sequence length="457" mass="51008">MKQLLVMLVNHILLASVAFRVVQCLPTVSGTDGDRTLSSSIKASSTSSQHVCPSHARPKAVSQARAQSAPHDGVLRGVNIGAWLVLEKWLVPSIFEGTGAKDQCSFDQLPNSLARLEKHWASWFTQQDVEKLASYGFNALRIPIGYWAYDTFDSPYKSGADAWLERALDWAADANMKVLIDLHGAPGSQNAFDNSGCIGVVDWQRPVNLERTSAILHTMARKYGQQRYQNVVMGIQLINEPISWGANDFEKTRSWAKNITQDLLASRVIENPNLKLVMHDAFRDVQEWLEPHRSLNGNATEAKNALFGLDTHLYQVFVPEDKNLIQQQHIEKACRWREKLQAAKKANFPIYVGEWSVATDICVWPDNSTTPGTTCTAVGCQCQSAPVSDWSTALVKEARKFVEAQLDTWHTASDGYFLWNFKADLGAAGPWSLYESIEKGIVPNPIWDRAYPDICSS</sequence>
<evidence type="ECO:0000256" key="2">
    <source>
        <dbReference type="ARBA" id="ARBA00005641"/>
    </source>
</evidence>
<dbReference type="Proteomes" id="UP000799437">
    <property type="component" value="Unassembled WGS sequence"/>
</dbReference>
<dbReference type="EC" id="3.2.1.58" evidence="14"/>
<evidence type="ECO:0000256" key="8">
    <source>
        <dbReference type="ARBA" id="ARBA00023136"/>
    </source>
</evidence>
<organism evidence="20 21">
    <name type="scientific">Pseudovirgaria hyperparasitica</name>
    <dbReference type="NCBI Taxonomy" id="470096"/>
    <lineage>
        <taxon>Eukaryota</taxon>
        <taxon>Fungi</taxon>
        <taxon>Dikarya</taxon>
        <taxon>Ascomycota</taxon>
        <taxon>Pezizomycotina</taxon>
        <taxon>Dothideomycetes</taxon>
        <taxon>Dothideomycetes incertae sedis</taxon>
        <taxon>Acrospermales</taxon>
        <taxon>Acrospermaceae</taxon>
        <taxon>Pseudovirgaria</taxon>
    </lineage>
</organism>
<feature type="compositionally biased region" description="Low complexity" evidence="17">
    <location>
        <begin position="38"/>
        <end position="48"/>
    </location>
</feature>
<dbReference type="GeneID" id="54480092"/>
<dbReference type="GO" id="GO:0005576">
    <property type="term" value="C:extracellular region"/>
    <property type="evidence" value="ECO:0007669"/>
    <property type="project" value="TreeGrafter"/>
</dbReference>
<keyword evidence="7" id="KW-1133">Transmembrane helix</keyword>
<feature type="domain" description="Glycoside hydrolase family 5" evidence="19">
    <location>
        <begin position="112"/>
        <end position="357"/>
    </location>
</feature>
<evidence type="ECO:0000256" key="6">
    <source>
        <dbReference type="ARBA" id="ARBA00022968"/>
    </source>
</evidence>
<dbReference type="Gene3D" id="3.20.20.80">
    <property type="entry name" value="Glycosidases"/>
    <property type="match status" value="1"/>
</dbReference>
<evidence type="ECO:0000256" key="10">
    <source>
        <dbReference type="ARBA" id="ARBA00023295"/>
    </source>
</evidence>
<dbReference type="GO" id="GO:0004338">
    <property type="term" value="F:glucan exo-1,3-beta-glucosidase activity"/>
    <property type="evidence" value="ECO:0007669"/>
    <property type="project" value="UniProtKB-EC"/>
</dbReference>
<evidence type="ECO:0000256" key="12">
    <source>
        <dbReference type="ARBA" id="ARBA00036824"/>
    </source>
</evidence>
<comment type="similarity">
    <text evidence="2 16">Belongs to the glycosyl hydrolase 5 (cellulase A) family.</text>
</comment>
<evidence type="ECO:0000256" key="11">
    <source>
        <dbReference type="ARBA" id="ARBA00023316"/>
    </source>
</evidence>
<comment type="subcellular location">
    <subcellularLocation>
        <location evidence="1">Cell membrane</location>
        <topology evidence="1">Single-pass type II membrane protein</topology>
    </subcellularLocation>
</comment>
<keyword evidence="3" id="KW-1003">Cell membrane</keyword>
<comment type="function">
    <text evidence="13">Glucosidase involved in the degradation of cellulosic biomass. Active on lichenan.</text>
</comment>
<dbReference type="GO" id="GO:0071555">
    <property type="term" value="P:cell wall organization"/>
    <property type="evidence" value="ECO:0007669"/>
    <property type="project" value="UniProtKB-KW"/>
</dbReference>
<comment type="catalytic activity">
    <reaction evidence="12">
        <text>Successive hydrolysis of beta-D-glucose units from the non-reducing ends of (1-&gt;3)-beta-D-glucans, releasing alpha-glucose.</text>
        <dbReference type="EC" id="3.2.1.58"/>
    </reaction>
</comment>
<feature type="signal peptide" evidence="18">
    <location>
        <begin position="1"/>
        <end position="24"/>
    </location>
</feature>
<dbReference type="GO" id="GO:0009986">
    <property type="term" value="C:cell surface"/>
    <property type="evidence" value="ECO:0007669"/>
    <property type="project" value="TreeGrafter"/>
</dbReference>
<evidence type="ECO:0000256" key="17">
    <source>
        <dbReference type="SAM" id="MobiDB-lite"/>
    </source>
</evidence>
<keyword evidence="11" id="KW-0961">Cell wall biogenesis/degradation</keyword>
<gene>
    <name evidence="20" type="ORF">EJ05DRAFT_117191</name>
</gene>
<evidence type="ECO:0000256" key="18">
    <source>
        <dbReference type="SAM" id="SignalP"/>
    </source>
</evidence>
<accession>A0A6A6VYL5</accession>
<dbReference type="AlphaFoldDB" id="A0A6A6VYL5"/>
<reference evidence="20" key="1">
    <citation type="journal article" date="2020" name="Stud. Mycol.">
        <title>101 Dothideomycetes genomes: a test case for predicting lifestyles and emergence of pathogens.</title>
        <authorList>
            <person name="Haridas S."/>
            <person name="Albert R."/>
            <person name="Binder M."/>
            <person name="Bloem J."/>
            <person name="Labutti K."/>
            <person name="Salamov A."/>
            <person name="Andreopoulos B."/>
            <person name="Baker S."/>
            <person name="Barry K."/>
            <person name="Bills G."/>
            <person name="Bluhm B."/>
            <person name="Cannon C."/>
            <person name="Castanera R."/>
            <person name="Culley D."/>
            <person name="Daum C."/>
            <person name="Ezra D."/>
            <person name="Gonzalez J."/>
            <person name="Henrissat B."/>
            <person name="Kuo A."/>
            <person name="Liang C."/>
            <person name="Lipzen A."/>
            <person name="Lutzoni F."/>
            <person name="Magnuson J."/>
            <person name="Mondo S."/>
            <person name="Nolan M."/>
            <person name="Ohm R."/>
            <person name="Pangilinan J."/>
            <person name="Park H.-J."/>
            <person name="Ramirez L."/>
            <person name="Alfaro M."/>
            <person name="Sun H."/>
            <person name="Tritt A."/>
            <person name="Yoshinaga Y."/>
            <person name="Zwiers L.-H."/>
            <person name="Turgeon B."/>
            <person name="Goodwin S."/>
            <person name="Spatafora J."/>
            <person name="Crous P."/>
            <person name="Grigoriev I."/>
        </authorList>
    </citation>
    <scope>NUCLEOTIDE SEQUENCE</scope>
    <source>
        <strain evidence="20">CBS 121739</strain>
    </source>
</reference>
<dbReference type="InterPro" id="IPR001547">
    <property type="entry name" value="Glyco_hydro_5"/>
</dbReference>
<dbReference type="SUPFAM" id="SSF51445">
    <property type="entry name" value="(Trans)glycosidases"/>
    <property type="match status" value="1"/>
</dbReference>
<feature type="region of interest" description="Disordered" evidence="17">
    <location>
        <begin position="31"/>
        <end position="54"/>
    </location>
</feature>
<evidence type="ECO:0000313" key="21">
    <source>
        <dbReference type="Proteomes" id="UP000799437"/>
    </source>
</evidence>